<accession>A0A6L2J5W7</accession>
<comment type="caution">
    <text evidence="1">The sequence shown here is derived from an EMBL/GenBank/DDBJ whole genome shotgun (WGS) entry which is preliminary data.</text>
</comment>
<sequence>MSSKSDDIQAVGFDTRLLCSIGLITTHDPNKSGCIVGERKMEFTFFSQLIMVHLSLQPPRTHLAPHRKEVFFLNQKGLVRMMILMTIRRNISMLMSMPLMLCFKDYPKTSTSSSITTLKKAIWDNIKMLLVGSELTKEDRESQLYDEFKCFKMLLGENINEYYVRFHKLVNDVRNIRMTMPNIQLNSKFVNNMSPEWHSSVSSISTIIITSSIITFLITSTQRNFSRGNGVADNGGARIRDGNVNEGQDATNASSREWCDEKELLFLTGEKTNNFDADVDDNPIRDLALNDDNIFQADDCDAFDSDVDDEPTAQSIFMADIC</sequence>
<dbReference type="AlphaFoldDB" id="A0A6L2J5W7"/>
<protein>
    <submittedName>
        <fullName evidence="1">Integrase, catalytic region, zinc finger, CCHC-type, peptidase aspartic, catalytic</fullName>
    </submittedName>
</protein>
<reference evidence="1" key="1">
    <citation type="journal article" date="2019" name="Sci. Rep.">
        <title>Draft genome of Tanacetum cinerariifolium, the natural source of mosquito coil.</title>
        <authorList>
            <person name="Yamashiro T."/>
            <person name="Shiraishi A."/>
            <person name="Satake H."/>
            <person name="Nakayama K."/>
        </authorList>
    </citation>
    <scope>NUCLEOTIDE SEQUENCE</scope>
</reference>
<name>A0A6L2J5W7_TANCI</name>
<proteinExistence type="predicted"/>
<dbReference type="EMBL" id="BKCJ010000348">
    <property type="protein sequence ID" value="GEU32379.1"/>
    <property type="molecule type" value="Genomic_DNA"/>
</dbReference>
<organism evidence="1">
    <name type="scientific">Tanacetum cinerariifolium</name>
    <name type="common">Dalmatian daisy</name>
    <name type="synonym">Chrysanthemum cinerariifolium</name>
    <dbReference type="NCBI Taxonomy" id="118510"/>
    <lineage>
        <taxon>Eukaryota</taxon>
        <taxon>Viridiplantae</taxon>
        <taxon>Streptophyta</taxon>
        <taxon>Embryophyta</taxon>
        <taxon>Tracheophyta</taxon>
        <taxon>Spermatophyta</taxon>
        <taxon>Magnoliopsida</taxon>
        <taxon>eudicotyledons</taxon>
        <taxon>Gunneridae</taxon>
        <taxon>Pentapetalae</taxon>
        <taxon>asterids</taxon>
        <taxon>campanulids</taxon>
        <taxon>Asterales</taxon>
        <taxon>Asteraceae</taxon>
        <taxon>Asteroideae</taxon>
        <taxon>Anthemideae</taxon>
        <taxon>Anthemidinae</taxon>
        <taxon>Tanacetum</taxon>
    </lineage>
</organism>
<evidence type="ECO:0000313" key="1">
    <source>
        <dbReference type="EMBL" id="GEU32379.1"/>
    </source>
</evidence>
<gene>
    <name evidence="1" type="ORF">Tci_004357</name>
</gene>